<gene>
    <name evidence="1" type="ORF">ISO4_01388</name>
</gene>
<dbReference type="NCBIfam" id="NF007429">
    <property type="entry name" value="PRK09974.1"/>
    <property type="match status" value="1"/>
</dbReference>
<dbReference type="EMBL" id="ARXR01000008">
    <property type="protein sequence ID" value="MBF5052786.1"/>
    <property type="molecule type" value="Genomic_DNA"/>
</dbReference>
<accession>A0ABS0AF54</accession>
<proteinExistence type="predicted"/>
<keyword evidence="2" id="KW-1185">Reference proteome</keyword>
<reference evidence="1 2" key="1">
    <citation type="submission" date="2012-09" db="EMBL/GenBank/DDBJ databases">
        <title>Genome Sequence of alkane-degrading Bacterium Alcanivorax venustensis ISO4.</title>
        <authorList>
            <person name="Lai Q."/>
            <person name="Shao Z."/>
        </authorList>
    </citation>
    <scope>NUCLEOTIDE SEQUENCE [LARGE SCALE GENOMIC DNA]</scope>
    <source>
        <strain evidence="1 2">ISO4</strain>
    </source>
</reference>
<evidence type="ECO:0000313" key="2">
    <source>
        <dbReference type="Proteomes" id="UP000644441"/>
    </source>
</evidence>
<dbReference type="RefSeq" id="WP_194855677.1">
    <property type="nucleotide sequence ID" value="NZ_ARXR01000008.1"/>
</dbReference>
<evidence type="ECO:0000313" key="1">
    <source>
        <dbReference type="EMBL" id="MBF5052786.1"/>
    </source>
</evidence>
<comment type="caution">
    <text evidence="1">The sequence shown here is derived from an EMBL/GenBank/DDBJ whole genome shotgun (WGS) entry which is preliminary data.</text>
</comment>
<dbReference type="Proteomes" id="UP000644441">
    <property type="component" value="Unassembled WGS sequence"/>
</dbReference>
<sequence>MTDTVLTAESTVTDRYQTTVPEAVRRTLNLTKRAKIRYTVRPNGEVVLSRAEQEQPDPVLDGFLNFLADDLQRHPERIQAIDERLVHRIQSLVGDIDVDLDAPLPDEDE</sequence>
<name>A0ABS0AF54_9GAMM</name>
<dbReference type="Pfam" id="PF15937">
    <property type="entry name" value="PrlF_antitoxin"/>
    <property type="match status" value="1"/>
</dbReference>
<organism evidence="1 2">
    <name type="scientific">Alloalcanivorax venustensis ISO4</name>
    <dbReference type="NCBI Taxonomy" id="1177184"/>
    <lineage>
        <taxon>Bacteria</taxon>
        <taxon>Pseudomonadati</taxon>
        <taxon>Pseudomonadota</taxon>
        <taxon>Gammaproteobacteria</taxon>
        <taxon>Oceanospirillales</taxon>
        <taxon>Alcanivoracaceae</taxon>
        <taxon>Alloalcanivorax</taxon>
    </lineage>
</organism>
<dbReference type="InterPro" id="IPR037914">
    <property type="entry name" value="SpoVT-AbrB_sf"/>
</dbReference>
<protein>
    <submittedName>
        <fullName evidence="1">Regulator PrlF</fullName>
    </submittedName>
</protein>
<dbReference type="SUPFAM" id="SSF89447">
    <property type="entry name" value="AbrB/MazE/MraZ-like"/>
    <property type="match status" value="1"/>
</dbReference>
<dbReference type="InterPro" id="IPR031848">
    <property type="entry name" value="PrlF_antitoxin"/>
</dbReference>
<dbReference type="Gene3D" id="2.10.260.10">
    <property type="match status" value="1"/>
</dbReference>